<sequence length="202" mass="22900">MTSLFKRVLLTLSVAMLLSLPISGQDKHFEHNIYIGLGGAHSFEGEDDPSAFHIGYGLNYYLTRHWSVMPGIGYRAKFEVGDYEAGIGSYDCSYFDVPVLIQYHLSNPRKSGLVVECGPVFSFIASNNQYYNDANPYHPLNDKDIYRSFDFGLQPGIYYQLGKHWRLGLQGHVGLLNLEKDYPGKSGSYHFHDLTATLNFHF</sequence>
<accession>A0A7K0KDH0</accession>
<dbReference type="RefSeq" id="WP_154533559.1">
    <property type="nucleotide sequence ID" value="NZ_VUNG01000007.1"/>
</dbReference>
<reference evidence="3 4" key="1">
    <citation type="submission" date="2019-08" db="EMBL/GenBank/DDBJ databases">
        <title>In-depth cultivation of the pig gut microbiome towards novel bacterial diversity and tailored functional studies.</title>
        <authorList>
            <person name="Wylensek D."/>
            <person name="Hitch T.C.A."/>
            <person name="Clavel T."/>
        </authorList>
    </citation>
    <scope>NUCLEOTIDE SEQUENCE [LARGE SCALE GENOMIC DNA]</scope>
    <source>
        <strain evidence="3 4">LKV-178-WT-2A</strain>
    </source>
</reference>
<dbReference type="Proteomes" id="UP000438914">
    <property type="component" value="Unassembled WGS sequence"/>
</dbReference>
<dbReference type="InterPro" id="IPR011250">
    <property type="entry name" value="OMP/PagP_B-barrel"/>
</dbReference>
<comment type="caution">
    <text evidence="3">The sequence shown here is derived from an EMBL/GenBank/DDBJ whole genome shotgun (WGS) entry which is preliminary data.</text>
</comment>
<gene>
    <name evidence="3" type="ORF">FYJ73_04720</name>
</gene>
<dbReference type="Pfam" id="PF13568">
    <property type="entry name" value="OMP_b-brl_2"/>
    <property type="match status" value="1"/>
</dbReference>
<organism evidence="3 4">
    <name type="scientific">Hallella mizrahii</name>
    <dbReference type="NCBI Taxonomy" id="2606637"/>
    <lineage>
        <taxon>Bacteria</taxon>
        <taxon>Pseudomonadati</taxon>
        <taxon>Bacteroidota</taxon>
        <taxon>Bacteroidia</taxon>
        <taxon>Bacteroidales</taxon>
        <taxon>Prevotellaceae</taxon>
        <taxon>Hallella</taxon>
    </lineage>
</organism>
<dbReference type="EMBL" id="VUNG01000007">
    <property type="protein sequence ID" value="MST83976.1"/>
    <property type="molecule type" value="Genomic_DNA"/>
</dbReference>
<name>A0A7K0KDH0_9BACT</name>
<dbReference type="SUPFAM" id="SSF56925">
    <property type="entry name" value="OMPA-like"/>
    <property type="match status" value="1"/>
</dbReference>
<protein>
    <submittedName>
        <fullName evidence="3">PorT family protein</fullName>
    </submittedName>
</protein>
<evidence type="ECO:0000259" key="2">
    <source>
        <dbReference type="Pfam" id="PF13568"/>
    </source>
</evidence>
<dbReference type="Gene3D" id="2.40.160.20">
    <property type="match status" value="1"/>
</dbReference>
<feature type="domain" description="Outer membrane protein beta-barrel" evidence="2">
    <location>
        <begin position="51"/>
        <end position="177"/>
    </location>
</feature>
<evidence type="ECO:0000313" key="3">
    <source>
        <dbReference type="EMBL" id="MST83976.1"/>
    </source>
</evidence>
<keyword evidence="1" id="KW-0732">Signal</keyword>
<proteinExistence type="predicted"/>
<feature type="signal peptide" evidence="1">
    <location>
        <begin position="1"/>
        <end position="24"/>
    </location>
</feature>
<feature type="chain" id="PRO_5029514491" evidence="1">
    <location>
        <begin position="25"/>
        <end position="202"/>
    </location>
</feature>
<evidence type="ECO:0000313" key="4">
    <source>
        <dbReference type="Proteomes" id="UP000438914"/>
    </source>
</evidence>
<dbReference type="AlphaFoldDB" id="A0A7K0KDH0"/>
<evidence type="ECO:0000256" key="1">
    <source>
        <dbReference type="SAM" id="SignalP"/>
    </source>
</evidence>
<dbReference type="InterPro" id="IPR025665">
    <property type="entry name" value="Beta-barrel_OMP_2"/>
</dbReference>
<keyword evidence="4" id="KW-1185">Reference proteome</keyword>